<keyword evidence="2" id="KW-0812">Transmembrane</keyword>
<evidence type="ECO:0000313" key="4">
    <source>
        <dbReference type="EMBL" id="MBC3880130.1"/>
    </source>
</evidence>
<keyword evidence="2" id="KW-0472">Membrane</keyword>
<dbReference type="EMBL" id="JACOFZ010000001">
    <property type="protein sequence ID" value="MBC3880130.1"/>
    <property type="molecule type" value="Genomic_DNA"/>
</dbReference>
<comment type="caution">
    <text evidence="4">The sequence shown here is derived from an EMBL/GenBank/DDBJ whole genome shotgun (WGS) entry which is preliminary data.</text>
</comment>
<gene>
    <name evidence="4" type="ORF">H8K36_01960</name>
</gene>
<evidence type="ECO:0000256" key="1">
    <source>
        <dbReference type="SAM" id="MobiDB-lite"/>
    </source>
</evidence>
<dbReference type="Pfam" id="PF13116">
    <property type="entry name" value="YhdP"/>
    <property type="match status" value="1"/>
</dbReference>
<dbReference type="RefSeq" id="WP_186915336.1">
    <property type="nucleotide sequence ID" value="NZ_JACOFZ010000001.1"/>
</dbReference>
<name>A0A923HN42_9BURK</name>
<feature type="transmembrane region" description="Helical" evidence="2">
    <location>
        <begin position="21"/>
        <end position="40"/>
    </location>
</feature>
<dbReference type="Proteomes" id="UP000627446">
    <property type="component" value="Unassembled WGS sequence"/>
</dbReference>
<proteinExistence type="predicted"/>
<organism evidence="4 5">
    <name type="scientific">Undibacterium nitidum</name>
    <dbReference type="NCBI Taxonomy" id="2762298"/>
    <lineage>
        <taxon>Bacteria</taxon>
        <taxon>Pseudomonadati</taxon>
        <taxon>Pseudomonadota</taxon>
        <taxon>Betaproteobacteria</taxon>
        <taxon>Burkholderiales</taxon>
        <taxon>Oxalobacteraceae</taxon>
        <taxon>Undibacterium</taxon>
    </lineage>
</organism>
<dbReference type="InterPro" id="IPR025263">
    <property type="entry name" value="YhdP_central"/>
</dbReference>
<evidence type="ECO:0000259" key="3">
    <source>
        <dbReference type="Pfam" id="PF13116"/>
    </source>
</evidence>
<evidence type="ECO:0000313" key="5">
    <source>
        <dbReference type="Proteomes" id="UP000627446"/>
    </source>
</evidence>
<dbReference type="PANTHER" id="PTHR38690:SF1">
    <property type="entry name" value="PROTEASE"/>
    <property type="match status" value="1"/>
</dbReference>
<feature type="domain" description="YhdP central" evidence="3">
    <location>
        <begin position="16"/>
        <end position="1349"/>
    </location>
</feature>
<dbReference type="PANTHER" id="PTHR38690">
    <property type="entry name" value="PROTEASE-RELATED"/>
    <property type="match status" value="1"/>
</dbReference>
<accession>A0A923HN42</accession>
<dbReference type="InterPro" id="IPR011836">
    <property type="entry name" value="YhdP"/>
</dbReference>
<reference evidence="4" key="1">
    <citation type="submission" date="2020-08" db="EMBL/GenBank/DDBJ databases">
        <title>Novel species isolated from subtropical streams in China.</title>
        <authorList>
            <person name="Lu H."/>
        </authorList>
    </citation>
    <scope>NUCLEOTIDE SEQUENCE</scope>
    <source>
        <strain evidence="4">LX22W</strain>
    </source>
</reference>
<keyword evidence="5" id="KW-1185">Reference proteome</keyword>
<keyword evidence="2" id="KW-1133">Transmembrane helix</keyword>
<protein>
    <submittedName>
        <fullName evidence="4">TIGR02099 family protein</fullName>
    </submittedName>
</protein>
<evidence type="ECO:0000256" key="2">
    <source>
        <dbReference type="SAM" id="Phobius"/>
    </source>
</evidence>
<feature type="region of interest" description="Disordered" evidence="1">
    <location>
        <begin position="1359"/>
        <end position="1389"/>
    </location>
</feature>
<feature type="compositionally biased region" description="Basic and acidic residues" evidence="1">
    <location>
        <begin position="1359"/>
        <end position="1378"/>
    </location>
</feature>
<sequence length="1389" mass="154029">MITALHSGRGARHAARLCFKFLVFAYFFFALLFLFLRFVALPNVERYKPEIEQYASTQLKRQVKLASLQAEWRGWHPEINIKEFRILNDQGIADLSLPEIHTQISWWSLFVFDLRFSRIEIVSPHLQIARNSAGLIEVAGFRIDPKGGSGSNEHIIEWLLAQSELSINGGSISWDDRLSGLPLIELKDLHLRVQNQWRTHQFALQATPPSQMAAPLDIRGSLKQSVFAKKRLDLASWSGEMYADLKAADIPAIHRYFPFPIKLDKGLGALRCWLRIEAGHLSDFTADVQLFDVFGRFRRDLPELDMASVSGRIIASERVIKDYPYLPNIFGQTGHSLAVENLTMKTRSGLVLPATSLRETYIPASKGQAEKVEIHAKSLDLHSLANFAEHLPIPADQRQILIDVAPKGLLRDFTASWQGTFPEISTYRIEGEFIELQMRPLKAQLARPKIGKQPAKAGFPATPGFDNVSGRISANEKSGRLTLDSKALHLQLPSYFVDPDMPFDSLRMNAKWELQNNEDFRFEIQDLSFEQNGATAHLHGSHHRNMRQVDLGEVDLNGDLTGFDVKTIARFIPEKAPEHLRHWLANALLEGKANNVSLRLKGRLQDFPFTSLDSKQKSTGEFVVRGSIADGKLNFLPGVMSKDGVSPFWPVIDNIKGSFVFDKARMEIRAETAQTNQVPLSKVLAVIPDLASHESILVIDGNAVGSLQTMFNYVKASPVDDWIGNFLHDSSANGAAQLALKLQLPLHSIIDSKVNGVLTLNANDTVLQPGLPLITGLTGKLDFNERGLNLNTLKANALGGPLTATGGTQKDGVIRIKLDGLATSDGIQKHFEGADFSPLLERLSGNSRYLAQINVKRRQLELQVDSNLQGFGIDFPAPFNKNPTEHLPLHFEMQPDASGELSETRDTIRLSAGELLQAVYQRKRLTDRNAKFQVLRGAVAVNATPSLAEDGLSLQVESKNLNLDDWKNLVSTPNKLNLVADNNAVLNSEMMQYIFPNRVSLVTDELQIFGKKIEKIVLGGSRSGKLWQANVESKQASGSIEWIPPNEKHQNGLISAKLGRLYIPRSAAADVSELLQAKNTTKQLPALEIHADQFELLGKKFGRADLSASNTVTPEGREWNIDRLHLKNEDAELNATGKWTAIKDLSQTQLNYSLDISNAGKLLDRLGFVDFLRSGKGKLEGDLRWTGLPFELDLPSLSGKLELKLNAGQFLKVDGGVAKLIGVLNMQSLPRRLFLDFRDVFAEGFAFDTVNGTANIVNGVATTDNFKMSSVSATVLAEGSANIVKETQDLHVARIANLNFGAASVVYGLIANPAIGVSTFLAQLLFKDPLKRAATEELKITGTWQNPVVTELENKERQTILEKQKADKLKTEQSKKESNLPNPEHVSEK</sequence>
<dbReference type="NCBIfam" id="TIGR02099">
    <property type="entry name" value="YhdP family protein"/>
    <property type="match status" value="1"/>
</dbReference>